<dbReference type="FunFam" id="1.10.150.380:FF:000001">
    <property type="entry name" value="Aspartyl/glutamyl-tRNA(Asn/Gln) amidotransferase subunit B"/>
    <property type="match status" value="1"/>
</dbReference>
<sequence>MEFEIVIGLEVHCELLTKTKAFCGCSTEFGAKPNTHVCPICLGLPGALPKLNKKVVEFGIRAGLSLNCSINKLSRMDRKNYFYPDCPKNYQITQSEYPLCKSGFIDIVSQSGQNKKIRIERIHIEEDAGKLIHKSNNTFVDFNRAGVPLIEIVSEPDMRTPKEAVDYLMKLRSILKAIGVSDCKMEEGSLRCDVNISVMPKGSDKLGVKCEIKNMNSFKALEKALNYEIQRQINSIKNGEKINQETRRWDGKNNKTVAMRSKENSKDYRYFPEGDLVSINISDEWIQEIKKTIPELPHEKQRRFIKEYNIPIYDAEIITSNNNQAEFFEEAANLSKDPKAVSNWIMGPILKFINKNNLKFEQIKFTPMDLAELIKFINNRTISNSMGKDIIEDMFYTGKSPKIIIEEKGLVQNNNESEILKIVKEVLKNNTDNIQEYKNGKTKILGFFVGEVMKITKGRANPKVVNDIIFNELNN</sequence>
<dbReference type="InterPro" id="IPR003789">
    <property type="entry name" value="Asn/Gln_tRNA_amidoTrase-B-like"/>
</dbReference>
<dbReference type="NCBIfam" id="TIGR00133">
    <property type="entry name" value="gatB"/>
    <property type="match status" value="1"/>
</dbReference>
<dbReference type="PROSITE" id="PS01234">
    <property type="entry name" value="GATB"/>
    <property type="match status" value="1"/>
</dbReference>
<evidence type="ECO:0000256" key="3">
    <source>
        <dbReference type="ARBA" id="ARBA00022598"/>
    </source>
</evidence>
<dbReference type="PANTHER" id="PTHR11659:SF0">
    <property type="entry name" value="GLUTAMYL-TRNA(GLN) AMIDOTRANSFERASE SUBUNIT B, MITOCHONDRIAL"/>
    <property type="match status" value="1"/>
</dbReference>
<evidence type="ECO:0000256" key="2">
    <source>
        <dbReference type="ARBA" id="ARBA00011123"/>
    </source>
</evidence>
<keyword evidence="3 10" id="KW-0436">Ligase</keyword>
<evidence type="ECO:0000313" key="13">
    <source>
        <dbReference type="Proteomes" id="UP000006160"/>
    </source>
</evidence>
<dbReference type="NCBIfam" id="NF004014">
    <property type="entry name" value="PRK05477.1-4"/>
    <property type="match status" value="1"/>
</dbReference>
<evidence type="ECO:0000259" key="11">
    <source>
        <dbReference type="SMART" id="SM00845"/>
    </source>
</evidence>
<dbReference type="Gene3D" id="1.10.150.380">
    <property type="entry name" value="GatB domain, N-terminal subdomain"/>
    <property type="match status" value="1"/>
</dbReference>
<keyword evidence="6 10" id="KW-0648">Protein biosynthesis</keyword>
<comment type="function">
    <text evidence="7 10">Allows the formation of correctly charged Asn-tRNA(Asn) or Gln-tRNA(Gln) through the transamidation of misacylated Asp-tRNA(Asn) or Glu-tRNA(Gln) in organisms which lack either or both of asparaginyl-tRNA or glutaminyl-tRNA synthetases. The reaction takes place in the presence of glutamine and ATP through an activated phospho-Asp-tRNA(Asn) or phospho-Glu-tRNA(Gln).</text>
</comment>
<protein>
    <recommendedName>
        <fullName evidence="10">Aspartyl/glutamyl-tRNA(Asn/Gln) amidotransferase subunit B</fullName>
        <shortName evidence="10">Asp/Glu-ADT subunit B</shortName>
        <ecNumber evidence="10">6.3.5.-</ecNumber>
    </recommendedName>
</protein>
<comment type="similarity">
    <text evidence="1 10">Belongs to the GatB/GatE family. GatB subfamily.</text>
</comment>
<dbReference type="InterPro" id="IPR042114">
    <property type="entry name" value="GatB_C_1"/>
</dbReference>
<dbReference type="InterPro" id="IPR014746">
    <property type="entry name" value="Gln_synth/guanido_kin_cat_dom"/>
</dbReference>
<dbReference type="SMART" id="SM00845">
    <property type="entry name" value="GatB_Yqey"/>
    <property type="match status" value="1"/>
</dbReference>
<evidence type="ECO:0000256" key="5">
    <source>
        <dbReference type="ARBA" id="ARBA00022840"/>
    </source>
</evidence>
<dbReference type="InterPro" id="IPR017959">
    <property type="entry name" value="Asn/Gln-tRNA_amidoTrfase_suB/E"/>
</dbReference>
<dbReference type="Pfam" id="PF02934">
    <property type="entry name" value="GatB_N"/>
    <property type="match status" value="1"/>
</dbReference>
<evidence type="ECO:0000313" key="12">
    <source>
        <dbReference type="EMBL" id="EES92459.1"/>
    </source>
</evidence>
<name>A0A9P2G9R6_CLOBO</name>
<dbReference type="EC" id="6.3.5.-" evidence="10"/>
<dbReference type="NCBIfam" id="NF004012">
    <property type="entry name" value="PRK05477.1-2"/>
    <property type="match status" value="1"/>
</dbReference>
<dbReference type="GO" id="GO:0005524">
    <property type="term" value="F:ATP binding"/>
    <property type="evidence" value="ECO:0007669"/>
    <property type="project" value="UniProtKB-KW"/>
</dbReference>
<dbReference type="GO" id="GO:0006412">
    <property type="term" value="P:translation"/>
    <property type="evidence" value="ECO:0007669"/>
    <property type="project" value="UniProtKB-UniRule"/>
</dbReference>
<comment type="catalytic activity">
    <reaction evidence="8 10">
        <text>L-aspartyl-tRNA(Asn) + L-glutamine + ATP + H2O = L-asparaginyl-tRNA(Asn) + L-glutamate + ADP + phosphate + 2 H(+)</text>
        <dbReference type="Rhea" id="RHEA:14513"/>
        <dbReference type="Rhea" id="RHEA-COMP:9674"/>
        <dbReference type="Rhea" id="RHEA-COMP:9677"/>
        <dbReference type="ChEBI" id="CHEBI:15377"/>
        <dbReference type="ChEBI" id="CHEBI:15378"/>
        <dbReference type="ChEBI" id="CHEBI:29985"/>
        <dbReference type="ChEBI" id="CHEBI:30616"/>
        <dbReference type="ChEBI" id="CHEBI:43474"/>
        <dbReference type="ChEBI" id="CHEBI:58359"/>
        <dbReference type="ChEBI" id="CHEBI:78515"/>
        <dbReference type="ChEBI" id="CHEBI:78516"/>
        <dbReference type="ChEBI" id="CHEBI:456216"/>
    </reaction>
</comment>
<dbReference type="InterPro" id="IPR023168">
    <property type="entry name" value="GatB_Yqey_C_2"/>
</dbReference>
<dbReference type="SUPFAM" id="SSF55931">
    <property type="entry name" value="Glutamine synthetase/guanido kinase"/>
    <property type="match status" value="1"/>
</dbReference>
<dbReference type="InterPro" id="IPR018027">
    <property type="entry name" value="Asn/Gln_amidotransferase"/>
</dbReference>
<dbReference type="HAMAP" id="MF_00121">
    <property type="entry name" value="GatB"/>
    <property type="match status" value="1"/>
</dbReference>
<dbReference type="RefSeq" id="WP_004444411.1">
    <property type="nucleotide sequence ID" value="NZ_ACSJ01000001.1"/>
</dbReference>
<comment type="catalytic activity">
    <reaction evidence="9 10">
        <text>L-glutamyl-tRNA(Gln) + L-glutamine + ATP + H2O = L-glutaminyl-tRNA(Gln) + L-glutamate + ADP + phosphate + H(+)</text>
        <dbReference type="Rhea" id="RHEA:17521"/>
        <dbReference type="Rhea" id="RHEA-COMP:9681"/>
        <dbReference type="Rhea" id="RHEA-COMP:9684"/>
        <dbReference type="ChEBI" id="CHEBI:15377"/>
        <dbReference type="ChEBI" id="CHEBI:15378"/>
        <dbReference type="ChEBI" id="CHEBI:29985"/>
        <dbReference type="ChEBI" id="CHEBI:30616"/>
        <dbReference type="ChEBI" id="CHEBI:43474"/>
        <dbReference type="ChEBI" id="CHEBI:58359"/>
        <dbReference type="ChEBI" id="CHEBI:78520"/>
        <dbReference type="ChEBI" id="CHEBI:78521"/>
        <dbReference type="ChEBI" id="CHEBI:456216"/>
    </reaction>
</comment>
<reference evidence="12 13" key="1">
    <citation type="submission" date="2009-10" db="EMBL/GenBank/DDBJ databases">
        <authorList>
            <person name="Shrivastava S."/>
            <person name="Brinkac L.B."/>
            <person name="Brown J.L."/>
            <person name="Bruce D.B."/>
            <person name="Detter C."/>
            <person name="Green L.D."/>
            <person name="Munk C.A."/>
            <person name="Rogers Y.C."/>
            <person name="Tapia R."/>
            <person name="Saunders E.S."/>
            <person name="Sims D.R."/>
            <person name="Smith L.A."/>
            <person name="Smith T.J."/>
            <person name="Sutton G."/>
            <person name="Brettin T."/>
        </authorList>
    </citation>
    <scope>NUCLEOTIDE SEQUENCE [LARGE SCALE GENOMIC DNA]</scope>
    <source>
        <strain evidence="13">D str. 1873</strain>
    </source>
</reference>
<proteinExistence type="inferred from homology"/>
<dbReference type="FunFam" id="1.10.10.410:FF:000001">
    <property type="entry name" value="Aspartyl/glutamyl-tRNA(Asn/Gln) amidotransferase subunit B"/>
    <property type="match status" value="1"/>
</dbReference>
<keyword evidence="4 10" id="KW-0547">Nucleotide-binding</keyword>
<dbReference type="GO" id="GO:0050567">
    <property type="term" value="F:glutaminyl-tRNA synthase (glutamine-hydrolyzing) activity"/>
    <property type="evidence" value="ECO:0007669"/>
    <property type="project" value="UniProtKB-UniRule"/>
</dbReference>
<dbReference type="GO" id="GO:0070681">
    <property type="term" value="P:glutaminyl-tRNAGln biosynthesis via transamidation"/>
    <property type="evidence" value="ECO:0007669"/>
    <property type="project" value="TreeGrafter"/>
</dbReference>
<dbReference type="InterPro" id="IPR006075">
    <property type="entry name" value="Asn/Gln-tRNA_Trfase_suB/E_cat"/>
</dbReference>
<dbReference type="InterPro" id="IPR017958">
    <property type="entry name" value="Gln-tRNA_amidoTrfase_suB_CS"/>
</dbReference>
<evidence type="ECO:0000256" key="8">
    <source>
        <dbReference type="ARBA" id="ARBA00047380"/>
    </source>
</evidence>
<keyword evidence="5 10" id="KW-0067">ATP-binding</keyword>
<evidence type="ECO:0000256" key="7">
    <source>
        <dbReference type="ARBA" id="ARBA00024799"/>
    </source>
</evidence>
<dbReference type="AlphaFoldDB" id="A0A9P2G9R6"/>
<comment type="caution">
    <text evidence="12">The sequence shown here is derived from an EMBL/GenBank/DDBJ whole genome shotgun (WGS) entry which is preliminary data.</text>
</comment>
<evidence type="ECO:0000256" key="9">
    <source>
        <dbReference type="ARBA" id="ARBA00047913"/>
    </source>
</evidence>
<dbReference type="InterPro" id="IPR004413">
    <property type="entry name" value="GatB"/>
</dbReference>
<evidence type="ECO:0000256" key="4">
    <source>
        <dbReference type="ARBA" id="ARBA00022741"/>
    </source>
</evidence>
<dbReference type="Proteomes" id="UP000006160">
    <property type="component" value="Unassembled WGS sequence"/>
</dbReference>
<organism evidence="12 13">
    <name type="scientific">Clostridium botulinum D str. 1873</name>
    <dbReference type="NCBI Taxonomy" id="592027"/>
    <lineage>
        <taxon>Bacteria</taxon>
        <taxon>Bacillati</taxon>
        <taxon>Bacillota</taxon>
        <taxon>Clostridia</taxon>
        <taxon>Eubacteriales</taxon>
        <taxon>Clostridiaceae</taxon>
        <taxon>Clostridium</taxon>
    </lineage>
</organism>
<dbReference type="Gene3D" id="1.10.10.410">
    <property type="match status" value="1"/>
</dbReference>
<dbReference type="Pfam" id="PF02637">
    <property type="entry name" value="GatB_Yqey"/>
    <property type="match status" value="1"/>
</dbReference>
<comment type="subunit">
    <text evidence="2 10">Heterotrimer of A, B and C subunits.</text>
</comment>
<gene>
    <name evidence="10" type="primary">gatB</name>
    <name evidence="12" type="ORF">CLG_B0394</name>
</gene>
<dbReference type="PANTHER" id="PTHR11659">
    <property type="entry name" value="GLUTAMYL-TRNA GLN AMIDOTRANSFERASE SUBUNIT B MITOCHONDRIAL AND PROKARYOTIC PET112-RELATED"/>
    <property type="match status" value="1"/>
</dbReference>
<evidence type="ECO:0000256" key="1">
    <source>
        <dbReference type="ARBA" id="ARBA00005306"/>
    </source>
</evidence>
<evidence type="ECO:0000256" key="6">
    <source>
        <dbReference type="ARBA" id="ARBA00022917"/>
    </source>
</evidence>
<dbReference type="EMBL" id="ACSJ01000001">
    <property type="protein sequence ID" value="EES92459.1"/>
    <property type="molecule type" value="Genomic_DNA"/>
</dbReference>
<feature type="domain" description="Asn/Gln amidotransferase" evidence="11">
    <location>
        <begin position="326"/>
        <end position="473"/>
    </location>
</feature>
<dbReference type="SUPFAM" id="SSF89095">
    <property type="entry name" value="GatB/YqeY motif"/>
    <property type="match status" value="1"/>
</dbReference>
<accession>A0A9P2G9R6</accession>
<evidence type="ECO:0000256" key="10">
    <source>
        <dbReference type="HAMAP-Rule" id="MF_00121"/>
    </source>
</evidence>